<dbReference type="InterPro" id="IPR038371">
    <property type="entry name" value="Cu_polyphenol_OxRdtase_sf"/>
</dbReference>
<evidence type="ECO:0000256" key="2">
    <source>
        <dbReference type="ARBA" id="ARBA00007353"/>
    </source>
</evidence>
<evidence type="ECO:0000256" key="3">
    <source>
        <dbReference type="ARBA" id="ARBA00022679"/>
    </source>
</evidence>
<evidence type="ECO:0000256" key="5">
    <source>
        <dbReference type="ARBA" id="ARBA00022801"/>
    </source>
</evidence>
<dbReference type="GO" id="GO:0017061">
    <property type="term" value="F:S-methyl-5-thioadenosine phosphorylase activity"/>
    <property type="evidence" value="ECO:0007669"/>
    <property type="project" value="UniProtKB-EC"/>
</dbReference>
<comment type="catalytic activity">
    <reaction evidence="8">
        <text>adenosine + phosphate = alpha-D-ribose 1-phosphate + adenine</text>
        <dbReference type="Rhea" id="RHEA:27642"/>
        <dbReference type="ChEBI" id="CHEBI:16335"/>
        <dbReference type="ChEBI" id="CHEBI:16708"/>
        <dbReference type="ChEBI" id="CHEBI:43474"/>
        <dbReference type="ChEBI" id="CHEBI:57720"/>
        <dbReference type="EC" id="2.4.2.1"/>
    </reaction>
    <physiologicalReaction direction="left-to-right" evidence="8">
        <dbReference type="Rhea" id="RHEA:27643"/>
    </physiologicalReaction>
</comment>
<evidence type="ECO:0000256" key="9">
    <source>
        <dbReference type="ARBA" id="ARBA00049893"/>
    </source>
</evidence>
<dbReference type="RefSeq" id="WP_008542012.1">
    <property type="nucleotide sequence ID" value="NZ_JH604946.1"/>
</dbReference>
<evidence type="ECO:0000256" key="10">
    <source>
        <dbReference type="RuleBase" id="RU361274"/>
    </source>
</evidence>
<keyword evidence="4" id="KW-0479">Metal-binding</keyword>
<dbReference type="InterPro" id="IPR011324">
    <property type="entry name" value="Cytotoxic_necrot_fac-like_cat"/>
</dbReference>
<dbReference type="PATRIC" id="fig|762967.3.peg.929"/>
<dbReference type="InterPro" id="IPR003730">
    <property type="entry name" value="Cu_polyphenol_OxRdtase"/>
</dbReference>
<comment type="catalytic activity">
    <reaction evidence="7">
        <text>adenosine + H2O + H(+) = inosine + NH4(+)</text>
        <dbReference type="Rhea" id="RHEA:24408"/>
        <dbReference type="ChEBI" id="CHEBI:15377"/>
        <dbReference type="ChEBI" id="CHEBI:15378"/>
        <dbReference type="ChEBI" id="CHEBI:16335"/>
        <dbReference type="ChEBI" id="CHEBI:17596"/>
        <dbReference type="ChEBI" id="CHEBI:28938"/>
        <dbReference type="EC" id="3.5.4.4"/>
    </reaction>
    <physiologicalReaction direction="left-to-right" evidence="7">
        <dbReference type="Rhea" id="RHEA:24409"/>
    </physiologicalReaction>
</comment>
<evidence type="ECO:0000256" key="6">
    <source>
        <dbReference type="ARBA" id="ARBA00022833"/>
    </source>
</evidence>
<keyword evidence="3" id="KW-0808">Transferase</keyword>
<dbReference type="STRING" id="762967.HMPREF9440_01171"/>
<protein>
    <recommendedName>
        <fullName evidence="10">Purine nucleoside phosphorylase</fullName>
    </recommendedName>
</protein>
<dbReference type="Gene3D" id="3.60.140.10">
    <property type="entry name" value="CNF1/YfiH-like putative cysteine hydrolases"/>
    <property type="match status" value="1"/>
</dbReference>
<comment type="caution">
    <text evidence="11">The sequence shown here is derived from an EMBL/GenBank/DDBJ whole genome shotgun (WGS) entry which is preliminary data.</text>
</comment>
<dbReference type="PANTHER" id="PTHR30616">
    <property type="entry name" value="UNCHARACTERIZED PROTEIN YFIH"/>
    <property type="match status" value="1"/>
</dbReference>
<organism evidence="11 12">
    <name type="scientific">Sutterella parvirubra YIT 11816</name>
    <dbReference type="NCBI Taxonomy" id="762967"/>
    <lineage>
        <taxon>Bacteria</taxon>
        <taxon>Pseudomonadati</taxon>
        <taxon>Pseudomonadota</taxon>
        <taxon>Betaproteobacteria</taxon>
        <taxon>Burkholderiales</taxon>
        <taxon>Sutterellaceae</taxon>
        <taxon>Sutterella</taxon>
    </lineage>
</organism>
<keyword evidence="6" id="KW-0862">Zinc</keyword>
<keyword evidence="5" id="KW-0378">Hydrolase</keyword>
<name>H3KEK7_9BURK</name>
<evidence type="ECO:0000256" key="4">
    <source>
        <dbReference type="ARBA" id="ARBA00022723"/>
    </source>
</evidence>
<evidence type="ECO:0000256" key="8">
    <source>
        <dbReference type="ARBA" id="ARBA00048968"/>
    </source>
</evidence>
<dbReference type="GO" id="GO:0016787">
    <property type="term" value="F:hydrolase activity"/>
    <property type="evidence" value="ECO:0007669"/>
    <property type="project" value="UniProtKB-KW"/>
</dbReference>
<evidence type="ECO:0000256" key="1">
    <source>
        <dbReference type="ARBA" id="ARBA00000553"/>
    </source>
</evidence>
<dbReference type="NCBIfam" id="TIGR00726">
    <property type="entry name" value="peptidoglycan editing factor PgeF"/>
    <property type="match status" value="1"/>
</dbReference>
<accession>H3KEK7</accession>
<dbReference type="GO" id="GO:0005507">
    <property type="term" value="F:copper ion binding"/>
    <property type="evidence" value="ECO:0007669"/>
    <property type="project" value="TreeGrafter"/>
</dbReference>
<dbReference type="Proteomes" id="UP000004956">
    <property type="component" value="Unassembled WGS sequence"/>
</dbReference>
<evidence type="ECO:0000313" key="11">
    <source>
        <dbReference type="EMBL" id="EHY31461.1"/>
    </source>
</evidence>
<dbReference type="OrthoDB" id="4279at2"/>
<dbReference type="Pfam" id="PF02578">
    <property type="entry name" value="Cu-oxidase_4"/>
    <property type="match status" value="1"/>
</dbReference>
<sequence length="273" mass="29107">MSELFKPGLDMLQPGADWRAAAPANVDVLFTCREGGVSSGPWGDENGVMGLNVGPHTGDFAACVKMNRQIVSQLVPSDPKWLKQVHGTRVVAAETVEGEPEADAAVSMTPGVVAVVMVADCLPVMIADAEGRAVCAVHAGWRGLADGVVQMGVKAVRDAVGDDDARIVVWLGPRIGPEAFEVGEDVREAMKANLPNADAAFREENGKLYADLGMLAREALGQMRVTDADIFDCGLSTHADKKRFWSFRRDGEKAGRHAAMIWLKPEAAETAQA</sequence>
<evidence type="ECO:0000256" key="7">
    <source>
        <dbReference type="ARBA" id="ARBA00047989"/>
    </source>
</evidence>
<evidence type="ECO:0000313" key="12">
    <source>
        <dbReference type="Proteomes" id="UP000004956"/>
    </source>
</evidence>
<gene>
    <name evidence="11" type="ORF">HMPREF9440_01171</name>
</gene>
<proteinExistence type="inferred from homology"/>
<dbReference type="SUPFAM" id="SSF64438">
    <property type="entry name" value="CNF1/YfiH-like putative cysteine hydrolases"/>
    <property type="match status" value="1"/>
</dbReference>
<dbReference type="CDD" id="cd16833">
    <property type="entry name" value="YfiH"/>
    <property type="match status" value="1"/>
</dbReference>
<dbReference type="HOGENOM" id="CLU_065784_1_1_4"/>
<comment type="catalytic activity">
    <reaction evidence="1">
        <text>inosine + phosphate = alpha-D-ribose 1-phosphate + hypoxanthine</text>
        <dbReference type="Rhea" id="RHEA:27646"/>
        <dbReference type="ChEBI" id="CHEBI:17368"/>
        <dbReference type="ChEBI" id="CHEBI:17596"/>
        <dbReference type="ChEBI" id="CHEBI:43474"/>
        <dbReference type="ChEBI" id="CHEBI:57720"/>
        <dbReference type="EC" id="2.4.2.1"/>
    </reaction>
    <physiologicalReaction direction="left-to-right" evidence="1">
        <dbReference type="Rhea" id="RHEA:27647"/>
    </physiologicalReaction>
</comment>
<comment type="catalytic activity">
    <reaction evidence="9">
        <text>S-methyl-5'-thioadenosine + phosphate = 5-(methylsulfanyl)-alpha-D-ribose 1-phosphate + adenine</text>
        <dbReference type="Rhea" id="RHEA:11852"/>
        <dbReference type="ChEBI" id="CHEBI:16708"/>
        <dbReference type="ChEBI" id="CHEBI:17509"/>
        <dbReference type="ChEBI" id="CHEBI:43474"/>
        <dbReference type="ChEBI" id="CHEBI:58533"/>
        <dbReference type="EC" id="2.4.2.28"/>
    </reaction>
    <physiologicalReaction direction="left-to-right" evidence="9">
        <dbReference type="Rhea" id="RHEA:11853"/>
    </physiologicalReaction>
</comment>
<dbReference type="AlphaFoldDB" id="H3KEK7"/>
<comment type="similarity">
    <text evidence="2 10">Belongs to the purine nucleoside phosphorylase YfiH/LACC1 family.</text>
</comment>
<dbReference type="PANTHER" id="PTHR30616:SF2">
    <property type="entry name" value="PURINE NUCLEOSIDE PHOSPHORYLASE LACC1"/>
    <property type="match status" value="1"/>
</dbReference>
<keyword evidence="12" id="KW-1185">Reference proteome</keyword>
<dbReference type="EMBL" id="AFBQ01000158">
    <property type="protein sequence ID" value="EHY31461.1"/>
    <property type="molecule type" value="Genomic_DNA"/>
</dbReference>
<reference evidence="11 12" key="1">
    <citation type="submission" date="2011-11" db="EMBL/GenBank/DDBJ databases">
        <authorList>
            <person name="Weinstock G."/>
            <person name="Sodergren E."/>
            <person name="Clifton S."/>
            <person name="Fulton L."/>
            <person name="Fulton B."/>
            <person name="Courtney L."/>
            <person name="Fronick C."/>
            <person name="Harrison M."/>
            <person name="Strong C."/>
            <person name="Farmer C."/>
            <person name="Delahaunty K."/>
            <person name="Markovic C."/>
            <person name="Hall O."/>
            <person name="Minx P."/>
            <person name="Tomlinson C."/>
            <person name="Mitreva M."/>
            <person name="Hou S."/>
            <person name="Chen J."/>
            <person name="Wollam A."/>
            <person name="Pepin K.H."/>
            <person name="Johnson M."/>
            <person name="Bhonagiri V."/>
            <person name="Zhang X."/>
            <person name="Suruliraj S."/>
            <person name="Warren W."/>
            <person name="Chinwalla A."/>
            <person name="Mardis E.R."/>
            <person name="Wilson R.K."/>
        </authorList>
    </citation>
    <scope>NUCLEOTIDE SEQUENCE [LARGE SCALE GENOMIC DNA]</scope>
    <source>
        <strain evidence="11 12">YIT 11816</strain>
    </source>
</reference>